<gene>
    <name evidence="1" type="ORF">BH695_1320</name>
</gene>
<evidence type="ECO:0000313" key="2">
    <source>
        <dbReference type="Proteomes" id="UP000192439"/>
    </source>
</evidence>
<evidence type="ECO:0000313" key="1">
    <source>
        <dbReference type="EMBL" id="ARI80601.1"/>
    </source>
</evidence>
<reference evidence="1 2" key="1">
    <citation type="journal article" date="2018" name="Harmful Algae">
        <title>The highly heterogeneous methylated genomes and diverse restriction-modification systems of bloom-forming Microcystis.</title>
        <authorList>
            <person name="Zhao L."/>
            <person name="Song Y."/>
            <person name="Li L."/>
            <person name="Gan N."/>
            <person name="Brand J.J."/>
            <person name="Song L."/>
        </authorList>
    </citation>
    <scope>NUCLEOTIDE SEQUENCE [LARGE SCALE GENOMIC DNA]</scope>
    <source>
        <strain evidence="1 2">PCC 7806SL</strain>
    </source>
</reference>
<dbReference type="Proteomes" id="UP000192439">
    <property type="component" value="Chromosome"/>
</dbReference>
<dbReference type="EMBL" id="CP020771">
    <property type="protein sequence ID" value="ARI80601.1"/>
    <property type="molecule type" value="Genomic_DNA"/>
</dbReference>
<proteinExistence type="predicted"/>
<keyword evidence="2" id="KW-1185">Reference proteome</keyword>
<dbReference type="AlphaFoldDB" id="A0AB33BVF8"/>
<name>A0AB33BVF8_MICA7</name>
<accession>A0AB33BVF8</accession>
<sequence length="42" mass="5049">MYLLIFIIYTNLARQSFKDRTLENYSYSYPLHTETIRGDLST</sequence>
<protein>
    <submittedName>
        <fullName evidence="1">Uncharacterized protein</fullName>
    </submittedName>
</protein>
<organism evidence="1 2">
    <name type="scientific">Microcystis aeruginosa PCC 7806SL</name>
    <dbReference type="NCBI Taxonomy" id="1903187"/>
    <lineage>
        <taxon>Bacteria</taxon>
        <taxon>Bacillati</taxon>
        <taxon>Cyanobacteriota</taxon>
        <taxon>Cyanophyceae</taxon>
        <taxon>Oscillatoriophycideae</taxon>
        <taxon>Chroococcales</taxon>
        <taxon>Microcystaceae</taxon>
        <taxon>Microcystis</taxon>
    </lineage>
</organism>